<keyword evidence="4" id="KW-1185">Reference proteome</keyword>
<dbReference type="GO" id="GO:0000472">
    <property type="term" value="P:endonucleolytic cleavage to generate mature 5'-end of SSU-rRNA from (SSU-rRNA, 5.8S rRNA, LSU-rRNA)"/>
    <property type="evidence" value="ECO:0007669"/>
    <property type="project" value="TreeGrafter"/>
</dbReference>
<dbReference type="SMART" id="SM00320">
    <property type="entry name" value="WD40"/>
    <property type="match status" value="4"/>
</dbReference>
<gene>
    <name evidence="3" type="ORF">VNE69_09164</name>
</gene>
<dbReference type="PANTHER" id="PTHR19854">
    <property type="entry name" value="TRANSDUCIN BETA-LIKE 3"/>
    <property type="match status" value="1"/>
</dbReference>
<keyword evidence="2" id="KW-0677">Repeat</keyword>
<dbReference type="KEGG" id="vnx:VNE69_09164"/>
<dbReference type="EMBL" id="CP142734">
    <property type="protein sequence ID" value="WUR04612.1"/>
    <property type="molecule type" value="Genomic_DNA"/>
</dbReference>
<dbReference type="SUPFAM" id="SSF50978">
    <property type="entry name" value="WD40 repeat-like"/>
    <property type="match status" value="1"/>
</dbReference>
<dbReference type="InterPro" id="IPR015943">
    <property type="entry name" value="WD40/YVTN_repeat-like_dom_sf"/>
</dbReference>
<dbReference type="InterPro" id="IPR036322">
    <property type="entry name" value="WD40_repeat_dom_sf"/>
</dbReference>
<dbReference type="Pfam" id="PF00400">
    <property type="entry name" value="WD40"/>
    <property type="match status" value="2"/>
</dbReference>
<sequence length="632" mass="72762">MISQNFKIISIFNKNSPFLHNDTLYSLFNDTLYSTNLSTLESVPIIQDKIFNFNLIEKSIFYYNTDIYKYDLKTRITEKLNIFKNSVIKDVIKINDSLILIYENELVLENTVIFKGNYTSYVVKNENLYVSDSENVYKIDLESLEMSTIKKTVKILKIFFIGENLFVFCKNFIHHPNGILNINIDHIQTTSTHFYIQNNGQTFKYSTNLELIETYNELIFVNNDLLYDSDFNMQIEDKIIIGNLDEVLDVKEIGNNLVFSTGNKLVICAKPSINFEDPVNLSFACAGKLRKNHSDTILSISYDTKFLLTTSRDETASLYSIEEDYKLIRKYTTGIMNTSCISENMCVMGGDDGLLCQIRDLDKEELIIQKVNEKDINCVSICKKLIFLACTDKICKILNFNLEVVKIISDHKKSVMSVHASSLYFCTASSDKTIRVYNYNFDCISVLSGHETGILCVGLFNKDKKVVSCGVGGLIKIFDTKKGICSDNVLVGGDVWSLETRNIENDVTNILVGTNNQIVSYKSYKDVISRNNNIHLKNKEYDKVVTSNNKLIYYILKETENKETMFNKYKNKLCEVIKECGRFKDIEFIMEIMDFCIEKKVSNKEVIKDLQKYLFMTDDLYGDLIASEIHFK</sequence>
<evidence type="ECO:0000256" key="1">
    <source>
        <dbReference type="ARBA" id="ARBA00022574"/>
    </source>
</evidence>
<protein>
    <submittedName>
        <fullName evidence="3">U3 small nucleolar RNA-associated protein 13 (UTP13)</fullName>
    </submittedName>
</protein>
<dbReference type="GO" id="GO:0034511">
    <property type="term" value="F:U3 snoRNA binding"/>
    <property type="evidence" value="ECO:0007669"/>
    <property type="project" value="TreeGrafter"/>
</dbReference>
<dbReference type="AlphaFoldDB" id="A0AAX4JF54"/>
<dbReference type="RefSeq" id="XP_065330757.1">
    <property type="nucleotide sequence ID" value="XM_065474685.1"/>
</dbReference>
<dbReference type="GO" id="GO:0030686">
    <property type="term" value="C:90S preribosome"/>
    <property type="evidence" value="ECO:0007669"/>
    <property type="project" value="TreeGrafter"/>
</dbReference>
<proteinExistence type="predicted"/>
<organism evidence="3 4">
    <name type="scientific">Vairimorpha necatrix</name>
    <dbReference type="NCBI Taxonomy" id="6039"/>
    <lineage>
        <taxon>Eukaryota</taxon>
        <taxon>Fungi</taxon>
        <taxon>Fungi incertae sedis</taxon>
        <taxon>Microsporidia</taxon>
        <taxon>Nosematidae</taxon>
        <taxon>Vairimorpha</taxon>
    </lineage>
</organism>
<accession>A0AAX4JF54</accession>
<evidence type="ECO:0000313" key="4">
    <source>
        <dbReference type="Proteomes" id="UP001334084"/>
    </source>
</evidence>
<dbReference type="PANTHER" id="PTHR19854:SF15">
    <property type="entry name" value="TRANSDUCIN BETA-LIKE PROTEIN 3"/>
    <property type="match status" value="1"/>
</dbReference>
<dbReference type="InterPro" id="IPR001680">
    <property type="entry name" value="WD40_rpt"/>
</dbReference>
<reference evidence="3" key="1">
    <citation type="journal article" date="2024" name="BMC Genomics">
        <title>Functional annotation of a divergent genome using sequence and structure-based similarity.</title>
        <authorList>
            <person name="Svedberg D."/>
            <person name="Winiger R.R."/>
            <person name="Berg A."/>
            <person name="Sharma H."/>
            <person name="Tellgren-Roth C."/>
            <person name="Debrunner-Vossbrinck B.A."/>
            <person name="Vossbrinck C.R."/>
            <person name="Barandun J."/>
        </authorList>
    </citation>
    <scope>NUCLEOTIDE SEQUENCE</scope>
    <source>
        <strain evidence="3">Illinois isolate</strain>
    </source>
</reference>
<dbReference type="Gene3D" id="2.130.10.10">
    <property type="entry name" value="YVTN repeat-like/Quinoprotein amine dehydrogenase"/>
    <property type="match status" value="1"/>
</dbReference>
<evidence type="ECO:0000256" key="2">
    <source>
        <dbReference type="ARBA" id="ARBA00022737"/>
    </source>
</evidence>
<dbReference type="GeneID" id="90542443"/>
<dbReference type="GO" id="GO:0005730">
    <property type="term" value="C:nucleolus"/>
    <property type="evidence" value="ECO:0007669"/>
    <property type="project" value="TreeGrafter"/>
</dbReference>
<keyword evidence="1" id="KW-0853">WD repeat</keyword>
<evidence type="ECO:0000313" key="3">
    <source>
        <dbReference type="EMBL" id="WUR04612.1"/>
    </source>
</evidence>
<dbReference type="Proteomes" id="UP001334084">
    <property type="component" value="Chromosome 9"/>
</dbReference>
<dbReference type="GO" id="GO:0000480">
    <property type="term" value="P:endonucleolytic cleavage in 5'-ETS of tricistronic rRNA transcript (SSU-rRNA, 5.8S rRNA, LSU-rRNA)"/>
    <property type="evidence" value="ECO:0007669"/>
    <property type="project" value="TreeGrafter"/>
</dbReference>
<name>A0AAX4JF54_9MICR</name>